<dbReference type="GO" id="GO:0050855">
    <property type="term" value="P:regulation of B cell receptor signaling pathway"/>
    <property type="evidence" value="ECO:0007669"/>
    <property type="project" value="Ensembl"/>
</dbReference>
<evidence type="ECO:0000313" key="2">
    <source>
        <dbReference type="Ensembl" id="ENSPEMP00000035922.1"/>
    </source>
</evidence>
<dbReference type="Ensembl" id="ENSPEMT00000040540.1">
    <property type="protein sequence ID" value="ENSPEMP00000035922.1"/>
    <property type="gene ID" value="ENSPEMG00000026927.1"/>
</dbReference>
<dbReference type="InterPro" id="IPR031364">
    <property type="entry name" value="GC_assoc_lym"/>
</dbReference>
<keyword evidence="3" id="KW-1185">Reference proteome</keyword>
<dbReference type="GO" id="GO:2000402">
    <property type="term" value="P:negative regulation of lymphocyte migration"/>
    <property type="evidence" value="ECO:0007669"/>
    <property type="project" value="Ensembl"/>
</dbReference>
<dbReference type="GeneTree" id="ENSGT00940000158134"/>
<dbReference type="PANTHER" id="PTHR35351">
    <property type="entry name" value="GERMINAL CENTER-ASSOCIATED SIGNALING AND MOTILITY-LIKE PROTEIN"/>
    <property type="match status" value="1"/>
</dbReference>
<reference evidence="2" key="2">
    <citation type="submission" date="2025-08" db="UniProtKB">
        <authorList>
            <consortium name="Ensembl"/>
        </authorList>
    </citation>
    <scope>IDENTIFICATION</scope>
</reference>
<dbReference type="Proteomes" id="UP000694547">
    <property type="component" value="Chromosome 12"/>
</dbReference>
<accession>A0A6I9LAM7</accession>
<feature type="region of interest" description="Disordered" evidence="1">
    <location>
        <begin position="102"/>
        <end position="130"/>
    </location>
</feature>
<protein>
    <submittedName>
        <fullName evidence="2">Germinal center associated, signaling and motility</fullName>
    </submittedName>
</protein>
<dbReference type="PANTHER" id="PTHR35351:SF2">
    <property type="entry name" value="GERMINAL CENTER-ASSOCIATED SIGNALING AND MOTILITY PROTEIN"/>
    <property type="match status" value="1"/>
</dbReference>
<feature type="compositionally biased region" description="Basic and acidic residues" evidence="1">
    <location>
        <begin position="106"/>
        <end position="129"/>
    </location>
</feature>
<dbReference type="GO" id="GO:0003779">
    <property type="term" value="F:actin binding"/>
    <property type="evidence" value="ECO:0007669"/>
    <property type="project" value="Ensembl"/>
</dbReference>
<dbReference type="GO" id="GO:0045159">
    <property type="term" value="F:myosin II binding"/>
    <property type="evidence" value="ECO:0007669"/>
    <property type="project" value="Ensembl"/>
</dbReference>
<reference evidence="2 3" key="1">
    <citation type="submission" date="2018-10" db="EMBL/GenBank/DDBJ databases">
        <title>Improved assembly of the deer mouse Peromyscus maniculatus genome.</title>
        <authorList>
            <person name="Lassance J.-M."/>
            <person name="Hoekstra H.E."/>
        </authorList>
    </citation>
    <scope>NUCLEOTIDE SEQUENCE [LARGE SCALE GENOMIC DNA]</scope>
</reference>
<evidence type="ECO:0000256" key="1">
    <source>
        <dbReference type="SAM" id="MobiDB-lite"/>
    </source>
</evidence>
<proteinExistence type="predicted"/>
<gene>
    <name evidence="2" type="primary">Gcsam</name>
</gene>
<dbReference type="Pfam" id="PF15666">
    <property type="entry name" value="HGAL"/>
    <property type="match status" value="1"/>
</dbReference>
<dbReference type="GO" id="GO:0019901">
    <property type="term" value="F:protein kinase binding"/>
    <property type="evidence" value="ECO:0007669"/>
    <property type="project" value="Ensembl"/>
</dbReference>
<dbReference type="AlphaFoldDB" id="A0A6I9LAM7"/>
<reference evidence="2" key="3">
    <citation type="submission" date="2025-09" db="UniProtKB">
        <authorList>
            <consortium name="Ensembl"/>
        </authorList>
    </citation>
    <scope>IDENTIFICATION</scope>
</reference>
<evidence type="ECO:0000313" key="3">
    <source>
        <dbReference type="Proteomes" id="UP000694547"/>
    </source>
</evidence>
<sequence>MGNCLQRKIGWKLDTQGTHWNLRLQNAKHRTCSYFRCWSCCHIDEGCSCLPWKNISTFKAGQESPKQNEGMTSAPMQDNADQIYTEELCYILVDHKALRGRPSDSSAERFYENVSSKAERPRESSRGVETEYSVLRFSSTSQPLPPAEGEYELLVPSRLSFRAHQQPRPLRAPFETHFSHRQ</sequence>
<name>A0A6I9LAM7_PERMB</name>
<organism evidence="2 3">
    <name type="scientific">Peromyscus maniculatus bairdii</name>
    <name type="common">Prairie deer mouse</name>
    <dbReference type="NCBI Taxonomy" id="230844"/>
    <lineage>
        <taxon>Eukaryota</taxon>
        <taxon>Metazoa</taxon>
        <taxon>Chordata</taxon>
        <taxon>Craniata</taxon>
        <taxon>Vertebrata</taxon>
        <taxon>Euteleostomi</taxon>
        <taxon>Mammalia</taxon>
        <taxon>Eutheria</taxon>
        <taxon>Euarchontoglires</taxon>
        <taxon>Glires</taxon>
        <taxon>Rodentia</taxon>
        <taxon>Myomorpha</taxon>
        <taxon>Muroidea</taxon>
        <taxon>Cricetidae</taxon>
        <taxon>Neotominae</taxon>
        <taxon>Peromyscus</taxon>
    </lineage>
</organism>